<dbReference type="InterPro" id="IPR036913">
    <property type="entry name" value="YegP-like_sf"/>
</dbReference>
<protein>
    <recommendedName>
        <fullName evidence="1">DUF1508 domain-containing protein</fullName>
    </recommendedName>
</protein>
<sequence>MGKFIISSRKNGAYHFNLKAGNGHVILSSESYKSKTACQNGIESVKKNAVNTGRFEKITAPNGKFYFTLKASNGQVLGTSEMYETLSGLENGVESVQTNAAESTVVEE</sequence>
<keyword evidence="3" id="KW-1185">Reference proteome</keyword>
<accession>A0A1I3K9W7</accession>
<feature type="domain" description="DUF1508" evidence="1">
    <location>
        <begin position="62"/>
        <end position="107"/>
    </location>
</feature>
<dbReference type="Proteomes" id="UP000242560">
    <property type="component" value="Unassembled WGS sequence"/>
</dbReference>
<feature type="domain" description="DUF1508" evidence="1">
    <location>
        <begin position="10"/>
        <end position="55"/>
    </location>
</feature>
<dbReference type="InterPro" id="IPR051141">
    <property type="entry name" value="UPF0339_domain"/>
</dbReference>
<reference evidence="3" key="1">
    <citation type="submission" date="2016-10" db="EMBL/GenBank/DDBJ databases">
        <authorList>
            <person name="Varghese N."/>
            <person name="Submissions S."/>
        </authorList>
    </citation>
    <scope>NUCLEOTIDE SEQUENCE [LARGE SCALE GENOMIC DNA]</scope>
    <source>
        <strain evidence="3">DSM 22251</strain>
    </source>
</reference>
<gene>
    <name evidence="2" type="ORF">SAMN05421638_0677</name>
</gene>
<organism evidence="2 3">
    <name type="scientific">Kaistella treverensis</name>
    <dbReference type="NCBI Taxonomy" id="631455"/>
    <lineage>
        <taxon>Bacteria</taxon>
        <taxon>Pseudomonadati</taxon>
        <taxon>Bacteroidota</taxon>
        <taxon>Flavobacteriia</taxon>
        <taxon>Flavobacteriales</taxon>
        <taxon>Weeksellaceae</taxon>
        <taxon>Chryseobacterium group</taxon>
        <taxon>Kaistella</taxon>
    </lineage>
</organism>
<proteinExistence type="predicted"/>
<dbReference type="EMBL" id="FORQ01000001">
    <property type="protein sequence ID" value="SFI69296.1"/>
    <property type="molecule type" value="Genomic_DNA"/>
</dbReference>
<dbReference type="PANTHER" id="PTHR40606">
    <property type="match status" value="1"/>
</dbReference>
<evidence type="ECO:0000313" key="2">
    <source>
        <dbReference type="EMBL" id="SFI69296.1"/>
    </source>
</evidence>
<dbReference type="AlphaFoldDB" id="A0A1I3K9W7"/>
<evidence type="ECO:0000259" key="1">
    <source>
        <dbReference type="Pfam" id="PF07411"/>
    </source>
</evidence>
<dbReference type="RefSeq" id="WP_089818605.1">
    <property type="nucleotide sequence ID" value="NZ_FORQ01000001.1"/>
</dbReference>
<dbReference type="Pfam" id="PF07411">
    <property type="entry name" value="DUF1508"/>
    <property type="match status" value="2"/>
</dbReference>
<evidence type="ECO:0000313" key="3">
    <source>
        <dbReference type="Proteomes" id="UP000242560"/>
    </source>
</evidence>
<dbReference type="Gene3D" id="2.30.29.80">
    <property type="match status" value="1"/>
</dbReference>
<name>A0A1I3K9W7_9FLAO</name>
<dbReference type="PANTHER" id="PTHR40606:SF1">
    <property type="entry name" value="UPF0339 PROTEIN YEGP"/>
    <property type="match status" value="1"/>
</dbReference>
<dbReference type="SUPFAM" id="SSF160113">
    <property type="entry name" value="YegP-like"/>
    <property type="match status" value="2"/>
</dbReference>
<dbReference type="InterPro" id="IPR010879">
    <property type="entry name" value="DUF1508"/>
</dbReference>